<evidence type="ECO:0000313" key="1">
    <source>
        <dbReference type="EnsemblPlants" id="Solyc04g082745.1.1"/>
    </source>
</evidence>
<dbReference type="EnsemblPlants" id="Solyc04g082745.1.1">
    <property type="protein sequence ID" value="Solyc04g082745.1.1"/>
    <property type="gene ID" value="Solyc04g082745.1"/>
</dbReference>
<dbReference type="Gramene" id="Solyc04g082745.1.1">
    <property type="protein sequence ID" value="Solyc04g082745.1.1"/>
    <property type="gene ID" value="Solyc04g082745.1"/>
</dbReference>
<accession>A0A3Q7G8R3</accession>
<dbReference type="InParanoid" id="A0A3Q7G8R3"/>
<proteinExistence type="predicted"/>
<keyword evidence="2" id="KW-1185">Reference proteome</keyword>
<dbReference type="Proteomes" id="UP000004994">
    <property type="component" value="Chromosome 4"/>
</dbReference>
<name>A0A3Q7G8R3_SOLLC</name>
<protein>
    <submittedName>
        <fullName evidence="1">Uncharacterized protein</fullName>
    </submittedName>
</protein>
<dbReference type="AlphaFoldDB" id="A0A3Q7G8R3"/>
<organism evidence="1">
    <name type="scientific">Solanum lycopersicum</name>
    <name type="common">Tomato</name>
    <name type="synonym">Lycopersicon esculentum</name>
    <dbReference type="NCBI Taxonomy" id="4081"/>
    <lineage>
        <taxon>Eukaryota</taxon>
        <taxon>Viridiplantae</taxon>
        <taxon>Streptophyta</taxon>
        <taxon>Embryophyta</taxon>
        <taxon>Tracheophyta</taxon>
        <taxon>Spermatophyta</taxon>
        <taxon>Magnoliopsida</taxon>
        <taxon>eudicotyledons</taxon>
        <taxon>Gunneridae</taxon>
        <taxon>Pentapetalae</taxon>
        <taxon>asterids</taxon>
        <taxon>lamiids</taxon>
        <taxon>Solanales</taxon>
        <taxon>Solanaceae</taxon>
        <taxon>Solanoideae</taxon>
        <taxon>Solaneae</taxon>
        <taxon>Solanum</taxon>
        <taxon>Solanum subgen. Lycopersicon</taxon>
    </lineage>
</organism>
<sequence>MNKGSEKKREFHIYTYDKNRRELRKTTIFCKLTDYSVCQVTELCSELTNSNDELVDRFEHEVAHACSYSMFLMKDMVNMESQ</sequence>
<reference evidence="1" key="1">
    <citation type="journal article" date="2012" name="Nature">
        <title>The tomato genome sequence provides insights into fleshy fruit evolution.</title>
        <authorList>
            <consortium name="Tomato Genome Consortium"/>
        </authorList>
    </citation>
    <scope>NUCLEOTIDE SEQUENCE [LARGE SCALE GENOMIC DNA]</scope>
    <source>
        <strain evidence="1">cv. Heinz 1706</strain>
    </source>
</reference>
<evidence type="ECO:0000313" key="2">
    <source>
        <dbReference type="Proteomes" id="UP000004994"/>
    </source>
</evidence>
<reference evidence="1" key="2">
    <citation type="submission" date="2019-01" db="UniProtKB">
        <authorList>
            <consortium name="EnsemblPlants"/>
        </authorList>
    </citation>
    <scope>IDENTIFICATION</scope>
    <source>
        <strain evidence="1">cv. Heinz 1706</strain>
    </source>
</reference>